<comment type="caution">
    <text evidence="3">The sequence shown here is derived from an EMBL/GenBank/DDBJ whole genome shotgun (WGS) entry which is preliminary data.</text>
</comment>
<dbReference type="Proteomes" id="UP001054902">
    <property type="component" value="Unassembled WGS sequence"/>
</dbReference>
<sequence length="485" mass="55136">MLLGNILLPLLCFVSSTQRRVFHSDDKNIHVLNVLLDPSATAWMEGVFNLSPSDSDSKQTERSKGNFNFPTLEPNNNSKQTEICANRGKTAKFMLAWPSITTFTLVEGWNEQTTNNLKNAVQTVLSRNPILTGRASVTNIFDTKISIIPSEKYRVSEYIFETKIGVDDLSAITNLDFNNMNPSETLQFMDEYIAPLVPSASSTFGSIKDQKPLFRIDVIQLPNNYACYALTLSHCVGDGVTYYHLMEEINREMNILKPHHELVWSHPSIENHEVFPERFSKLDTEISYGFPFFIGLVRNMIFRMKNQKKSYIFLDRNKIEAKKKGLQELGCGHLSDNDIITAALCEGNKSSDIFAFTMNMRDRHDHFGGNFHNEIPFKRESAENPVAFRQIVRKGYYYEHNELPFLPFLLGDVGRISSLASVQKGKLIQPPDTSRIICHSMLSSFVENVPLDTAFISLMNDSTYVVLHNFRDVELKEGSLGELQC</sequence>
<feature type="compositionally biased region" description="Basic and acidic residues" evidence="1">
    <location>
        <begin position="55"/>
        <end position="64"/>
    </location>
</feature>
<keyword evidence="2" id="KW-0732">Signal</keyword>
<evidence type="ECO:0000313" key="3">
    <source>
        <dbReference type="EMBL" id="GFH52955.1"/>
    </source>
</evidence>
<evidence type="ECO:0000256" key="2">
    <source>
        <dbReference type="SAM" id="SignalP"/>
    </source>
</evidence>
<evidence type="ECO:0000256" key="1">
    <source>
        <dbReference type="SAM" id="MobiDB-lite"/>
    </source>
</evidence>
<feature type="region of interest" description="Disordered" evidence="1">
    <location>
        <begin position="52"/>
        <end position="72"/>
    </location>
</feature>
<dbReference type="Gene3D" id="3.30.559.10">
    <property type="entry name" value="Chloramphenicol acetyltransferase-like domain"/>
    <property type="match status" value="1"/>
</dbReference>
<dbReference type="SUPFAM" id="SSF52777">
    <property type="entry name" value="CoA-dependent acyltransferases"/>
    <property type="match status" value="1"/>
</dbReference>
<feature type="chain" id="PRO_5042287933" evidence="2">
    <location>
        <begin position="20"/>
        <end position="485"/>
    </location>
</feature>
<organism evidence="3 4">
    <name type="scientific">Chaetoceros tenuissimus</name>
    <dbReference type="NCBI Taxonomy" id="426638"/>
    <lineage>
        <taxon>Eukaryota</taxon>
        <taxon>Sar</taxon>
        <taxon>Stramenopiles</taxon>
        <taxon>Ochrophyta</taxon>
        <taxon>Bacillariophyta</taxon>
        <taxon>Coscinodiscophyceae</taxon>
        <taxon>Chaetocerotophycidae</taxon>
        <taxon>Chaetocerotales</taxon>
        <taxon>Chaetocerotaceae</taxon>
        <taxon>Chaetoceros</taxon>
    </lineage>
</organism>
<protein>
    <submittedName>
        <fullName evidence="3">Uncharacterized protein</fullName>
    </submittedName>
</protein>
<evidence type="ECO:0000313" key="4">
    <source>
        <dbReference type="Proteomes" id="UP001054902"/>
    </source>
</evidence>
<reference evidence="3 4" key="1">
    <citation type="journal article" date="2021" name="Sci. Rep.">
        <title>The genome of the diatom Chaetoceros tenuissimus carries an ancient integrated fragment of an extant virus.</title>
        <authorList>
            <person name="Hongo Y."/>
            <person name="Kimura K."/>
            <person name="Takaki Y."/>
            <person name="Yoshida Y."/>
            <person name="Baba S."/>
            <person name="Kobayashi G."/>
            <person name="Nagasaki K."/>
            <person name="Hano T."/>
            <person name="Tomaru Y."/>
        </authorList>
    </citation>
    <scope>NUCLEOTIDE SEQUENCE [LARGE SCALE GENOMIC DNA]</scope>
    <source>
        <strain evidence="3 4">NIES-3715</strain>
    </source>
</reference>
<gene>
    <name evidence="3" type="ORF">CTEN210_09431</name>
</gene>
<proteinExistence type="predicted"/>
<dbReference type="EMBL" id="BLLK01000046">
    <property type="protein sequence ID" value="GFH52955.1"/>
    <property type="molecule type" value="Genomic_DNA"/>
</dbReference>
<dbReference type="InterPro" id="IPR023213">
    <property type="entry name" value="CAT-like_dom_sf"/>
</dbReference>
<name>A0AAD3H779_9STRA</name>
<accession>A0AAD3H779</accession>
<feature type="signal peptide" evidence="2">
    <location>
        <begin position="1"/>
        <end position="19"/>
    </location>
</feature>
<keyword evidence="4" id="KW-1185">Reference proteome</keyword>
<dbReference type="AlphaFoldDB" id="A0AAD3H779"/>